<evidence type="ECO:0000259" key="4">
    <source>
        <dbReference type="PROSITE" id="PS51118"/>
    </source>
</evidence>
<dbReference type="PANTHER" id="PTHR33204:SF37">
    <property type="entry name" value="HTH-TYPE TRANSCRIPTIONAL REGULATOR YODB"/>
    <property type="match status" value="1"/>
</dbReference>
<protein>
    <recommendedName>
        <fullName evidence="4">HTH hxlR-type domain-containing protein</fullName>
    </recommendedName>
</protein>
<dbReference type="Pfam" id="PF01638">
    <property type="entry name" value="HxlR"/>
    <property type="match status" value="1"/>
</dbReference>
<dbReference type="GO" id="GO:0003677">
    <property type="term" value="F:DNA binding"/>
    <property type="evidence" value="ECO:0007669"/>
    <property type="project" value="UniProtKB-KW"/>
</dbReference>
<reference evidence="5 6" key="1">
    <citation type="submission" date="2021-01" db="EMBL/GenBank/DDBJ databases">
        <title>Whole genome shotgun sequence of Planotetraspora phitsanulokensis NBRC 104273.</title>
        <authorList>
            <person name="Komaki H."/>
            <person name="Tamura T."/>
        </authorList>
    </citation>
    <scope>NUCLEOTIDE SEQUENCE [LARGE SCALE GENOMIC DNA]</scope>
    <source>
        <strain evidence="5 6">NBRC 104273</strain>
    </source>
</reference>
<evidence type="ECO:0000256" key="2">
    <source>
        <dbReference type="ARBA" id="ARBA00023125"/>
    </source>
</evidence>
<keyword evidence="1" id="KW-0805">Transcription regulation</keyword>
<keyword evidence="6" id="KW-1185">Reference proteome</keyword>
<dbReference type="PROSITE" id="PS51118">
    <property type="entry name" value="HTH_HXLR"/>
    <property type="match status" value="1"/>
</dbReference>
<accession>A0A8J3XCA7</accession>
<dbReference type="InterPro" id="IPR036390">
    <property type="entry name" value="WH_DNA-bd_sf"/>
</dbReference>
<feature type="domain" description="HTH hxlR-type" evidence="4">
    <location>
        <begin position="16"/>
        <end position="120"/>
    </location>
</feature>
<comment type="caution">
    <text evidence="5">The sequence shown here is derived from an EMBL/GenBank/DDBJ whole genome shotgun (WGS) entry which is preliminary data.</text>
</comment>
<organism evidence="5 6">
    <name type="scientific">Planotetraspora phitsanulokensis</name>
    <dbReference type="NCBI Taxonomy" id="575192"/>
    <lineage>
        <taxon>Bacteria</taxon>
        <taxon>Bacillati</taxon>
        <taxon>Actinomycetota</taxon>
        <taxon>Actinomycetes</taxon>
        <taxon>Streptosporangiales</taxon>
        <taxon>Streptosporangiaceae</taxon>
        <taxon>Planotetraspora</taxon>
    </lineage>
</organism>
<dbReference type="PANTHER" id="PTHR33204">
    <property type="entry name" value="TRANSCRIPTIONAL REGULATOR, MARR FAMILY"/>
    <property type="match status" value="1"/>
</dbReference>
<dbReference type="EMBL" id="BOOP01000001">
    <property type="protein sequence ID" value="GII35496.1"/>
    <property type="molecule type" value="Genomic_DNA"/>
</dbReference>
<proteinExistence type="predicted"/>
<evidence type="ECO:0000256" key="1">
    <source>
        <dbReference type="ARBA" id="ARBA00023015"/>
    </source>
</evidence>
<evidence type="ECO:0000313" key="6">
    <source>
        <dbReference type="Proteomes" id="UP000622547"/>
    </source>
</evidence>
<evidence type="ECO:0000256" key="3">
    <source>
        <dbReference type="ARBA" id="ARBA00023163"/>
    </source>
</evidence>
<evidence type="ECO:0000313" key="5">
    <source>
        <dbReference type="EMBL" id="GII35496.1"/>
    </source>
</evidence>
<keyword evidence="3" id="KW-0804">Transcription</keyword>
<gene>
    <name evidence="5" type="ORF">Pph01_04990</name>
</gene>
<name>A0A8J3XCA7_9ACTN</name>
<dbReference type="SUPFAM" id="SSF46785">
    <property type="entry name" value="Winged helix' DNA-binding domain"/>
    <property type="match status" value="1"/>
</dbReference>
<sequence>MATVTPKPPAPTEVECSKRLDDALTRAFSVLGKRWSAVVLGCLRPGPAGFRELSRAIGGVSDSVLSDRLSELTEMGLVTRTVCEGPPVTVSYQLTERGEALMPALDQISRWAREHLPVEKV</sequence>
<dbReference type="InterPro" id="IPR036388">
    <property type="entry name" value="WH-like_DNA-bd_sf"/>
</dbReference>
<dbReference type="Proteomes" id="UP000622547">
    <property type="component" value="Unassembled WGS sequence"/>
</dbReference>
<dbReference type="InterPro" id="IPR002577">
    <property type="entry name" value="HTH_HxlR"/>
</dbReference>
<dbReference type="AlphaFoldDB" id="A0A8J3XCA7"/>
<dbReference type="Gene3D" id="1.10.10.10">
    <property type="entry name" value="Winged helix-like DNA-binding domain superfamily/Winged helix DNA-binding domain"/>
    <property type="match status" value="1"/>
</dbReference>
<keyword evidence="2" id="KW-0238">DNA-binding</keyword>